<protein>
    <recommendedName>
        <fullName evidence="3">Cell surface protein</fullName>
    </recommendedName>
</protein>
<dbReference type="OrthoDB" id="1819373at2"/>
<gene>
    <name evidence="1" type="ORF">RASY3_17255</name>
</gene>
<organism evidence="1 2">
    <name type="scientific">Ruminococcus albus SY3</name>
    <dbReference type="NCBI Taxonomy" id="1341156"/>
    <lineage>
        <taxon>Bacteria</taxon>
        <taxon>Bacillati</taxon>
        <taxon>Bacillota</taxon>
        <taxon>Clostridia</taxon>
        <taxon>Eubacteriales</taxon>
        <taxon>Oscillospiraceae</taxon>
        <taxon>Ruminococcus</taxon>
    </lineage>
</organism>
<accession>A0A011VVN2</accession>
<keyword evidence="2" id="KW-1185">Reference proteome</keyword>
<dbReference type="RefSeq" id="WP_037290162.1">
    <property type="nucleotide sequence ID" value="NZ_JEOB01000004.1"/>
</dbReference>
<comment type="caution">
    <text evidence="1">The sequence shown here is derived from an EMBL/GenBank/DDBJ whole genome shotgun (WGS) entry which is preliminary data.</text>
</comment>
<dbReference type="Gene3D" id="3.80.10.10">
    <property type="entry name" value="Ribonuclease Inhibitor"/>
    <property type="match status" value="2"/>
</dbReference>
<dbReference type="InterPro" id="IPR032675">
    <property type="entry name" value="LRR_dom_sf"/>
</dbReference>
<evidence type="ECO:0008006" key="3">
    <source>
        <dbReference type="Google" id="ProtNLM"/>
    </source>
</evidence>
<dbReference type="EMBL" id="JEOB01000004">
    <property type="protein sequence ID" value="EXM38643.1"/>
    <property type="molecule type" value="Genomic_DNA"/>
</dbReference>
<dbReference type="PATRIC" id="fig|1341156.4.peg.3052"/>
<evidence type="ECO:0000313" key="2">
    <source>
        <dbReference type="Proteomes" id="UP000021369"/>
    </source>
</evidence>
<dbReference type="PANTHER" id="PTHR45661:SF3">
    <property type="entry name" value="IG-LIKE DOMAIN-CONTAINING PROTEIN"/>
    <property type="match status" value="1"/>
</dbReference>
<dbReference type="InterPro" id="IPR053139">
    <property type="entry name" value="Surface_bspA-like"/>
</dbReference>
<dbReference type="SUPFAM" id="SSF52058">
    <property type="entry name" value="L domain-like"/>
    <property type="match status" value="1"/>
</dbReference>
<dbReference type="PANTHER" id="PTHR45661">
    <property type="entry name" value="SURFACE ANTIGEN"/>
    <property type="match status" value="1"/>
</dbReference>
<dbReference type="Pfam" id="PF13306">
    <property type="entry name" value="LRR_5"/>
    <property type="match status" value="2"/>
</dbReference>
<sequence>MVEIENGILINFEDEECEFFEVPEGVTEIDEDAFCGAHNLKRVKFPNTLKKIGDSAFMWSGLTEMHIPANVEEICDSAFQGCKCLEKVTIENGLVTIDQNAFFECIKLKEILLPASLKTIGNAAFRNCESLESAVISEGTETLGNGAFLNCHNLKKLSLPSTLSEIEPAALAGCSSLDDLILSNENPYFTISDGMLFDKDLTKLVYCSACKDSAIIPEGVEEICDYAFAGCTKLKNITLPKSLKKISSYSFRNTNLLTDVYLPDGVEVDGDPEFVDDTCIHLNGSRGEMTFYPRETPYNECFMLVFDRDFSIMFDHKPKYALIFRMYFAGIEGAAEYVKKNFAKMIGMAVENSDVDTVRKVLELREMVTKRNVKRLIEKAEYCEPIHYLLTEYAKTL</sequence>
<proteinExistence type="predicted"/>
<evidence type="ECO:0000313" key="1">
    <source>
        <dbReference type="EMBL" id="EXM38643.1"/>
    </source>
</evidence>
<name>A0A011VVN2_RUMAL</name>
<reference evidence="1 2" key="1">
    <citation type="submission" date="2013-06" db="EMBL/GenBank/DDBJ databases">
        <title>Rumen cellulosomics: divergent fiber-degrading strategies revealed by comparative genome-wide analysis of six Ruminococcal strains.</title>
        <authorList>
            <person name="Dassa B."/>
            <person name="Borovok I."/>
            <person name="Lamed R."/>
            <person name="Flint H."/>
            <person name="Yeoman C.J."/>
            <person name="White B."/>
            <person name="Bayer E.A."/>
        </authorList>
    </citation>
    <scope>NUCLEOTIDE SEQUENCE [LARGE SCALE GENOMIC DNA]</scope>
    <source>
        <strain evidence="1 2">SY3</strain>
    </source>
</reference>
<dbReference type="InterPro" id="IPR026906">
    <property type="entry name" value="LRR_5"/>
</dbReference>
<dbReference type="AlphaFoldDB" id="A0A011VVN2"/>
<dbReference type="Proteomes" id="UP000021369">
    <property type="component" value="Unassembled WGS sequence"/>
</dbReference>